<dbReference type="InterPro" id="IPR035437">
    <property type="entry name" value="SNase_OB-fold_sf"/>
</dbReference>
<dbReference type="CDD" id="cd00105">
    <property type="entry name" value="KH-I"/>
    <property type="match status" value="1"/>
</dbReference>
<evidence type="ECO:0000256" key="1">
    <source>
        <dbReference type="PROSITE-ProRule" id="PRU00117"/>
    </source>
</evidence>
<dbReference type="SMART" id="SM00333">
    <property type="entry name" value="TUDOR"/>
    <property type="match status" value="1"/>
</dbReference>
<feature type="compositionally biased region" description="Low complexity" evidence="2">
    <location>
        <begin position="480"/>
        <end position="496"/>
    </location>
</feature>
<feature type="region of interest" description="Disordered" evidence="2">
    <location>
        <begin position="200"/>
        <end position="245"/>
    </location>
</feature>
<dbReference type="GO" id="GO:0007283">
    <property type="term" value="P:spermatogenesis"/>
    <property type="evidence" value="ECO:0007669"/>
    <property type="project" value="TreeGrafter"/>
</dbReference>
<dbReference type="AlphaFoldDB" id="A0A1L8DLF5"/>
<proteinExistence type="predicted"/>
<keyword evidence="5" id="KW-0418">Kinase</keyword>
<dbReference type="Gene3D" id="3.30.1370.10">
    <property type="entry name" value="K Homology domain, type 1"/>
    <property type="match status" value="2"/>
</dbReference>
<dbReference type="PROSITE" id="PS50304">
    <property type="entry name" value="TUDOR"/>
    <property type="match status" value="1"/>
</dbReference>
<dbReference type="EMBL" id="GFDF01006785">
    <property type="protein sequence ID" value="JAV07299.1"/>
    <property type="molecule type" value="Transcribed_RNA"/>
</dbReference>
<keyword evidence="1" id="KW-0694">RNA-binding</keyword>
<dbReference type="GO" id="GO:0016301">
    <property type="term" value="F:kinase activity"/>
    <property type="evidence" value="ECO:0007669"/>
    <property type="project" value="UniProtKB-KW"/>
</dbReference>
<feature type="region of interest" description="Disordered" evidence="2">
    <location>
        <begin position="421"/>
        <end position="443"/>
    </location>
</feature>
<dbReference type="SMART" id="SM00322">
    <property type="entry name" value="KH"/>
    <property type="match status" value="2"/>
</dbReference>
<dbReference type="GO" id="GO:0005739">
    <property type="term" value="C:mitochondrion"/>
    <property type="evidence" value="ECO:0007669"/>
    <property type="project" value="UniProtKB-ARBA"/>
</dbReference>
<feature type="region of interest" description="Disordered" evidence="2">
    <location>
        <begin position="33"/>
        <end position="53"/>
    </location>
</feature>
<keyword evidence="3" id="KW-1133">Transmembrane helix</keyword>
<dbReference type="GO" id="GO:0043186">
    <property type="term" value="C:P granule"/>
    <property type="evidence" value="ECO:0007669"/>
    <property type="project" value="TreeGrafter"/>
</dbReference>
<dbReference type="Pfam" id="PF00013">
    <property type="entry name" value="KH_1"/>
    <property type="match status" value="2"/>
</dbReference>
<dbReference type="InterPro" id="IPR036612">
    <property type="entry name" value="KH_dom_type_1_sf"/>
</dbReference>
<dbReference type="PANTHER" id="PTHR22948:SF29">
    <property type="entry name" value="FI02030P-RELATED"/>
    <property type="match status" value="1"/>
</dbReference>
<dbReference type="InterPro" id="IPR004087">
    <property type="entry name" value="KH_dom"/>
</dbReference>
<dbReference type="Gene3D" id="2.30.30.140">
    <property type="match status" value="1"/>
</dbReference>
<evidence type="ECO:0000256" key="3">
    <source>
        <dbReference type="SAM" id="Phobius"/>
    </source>
</evidence>
<dbReference type="Pfam" id="PF00567">
    <property type="entry name" value="TUDOR"/>
    <property type="match status" value="1"/>
</dbReference>
<dbReference type="PROSITE" id="PS50084">
    <property type="entry name" value="KH_TYPE_1"/>
    <property type="match status" value="2"/>
</dbReference>
<organism evidence="5">
    <name type="scientific">Nyssomyia neivai</name>
    <dbReference type="NCBI Taxonomy" id="330878"/>
    <lineage>
        <taxon>Eukaryota</taxon>
        <taxon>Metazoa</taxon>
        <taxon>Ecdysozoa</taxon>
        <taxon>Arthropoda</taxon>
        <taxon>Hexapoda</taxon>
        <taxon>Insecta</taxon>
        <taxon>Pterygota</taxon>
        <taxon>Neoptera</taxon>
        <taxon>Endopterygota</taxon>
        <taxon>Diptera</taxon>
        <taxon>Nematocera</taxon>
        <taxon>Psychodoidea</taxon>
        <taxon>Psychodidae</taxon>
        <taxon>Nyssomyia</taxon>
    </lineage>
</organism>
<dbReference type="SUPFAM" id="SSF54791">
    <property type="entry name" value="Eukaryotic type KH-domain (KH-domain type I)"/>
    <property type="match status" value="2"/>
</dbReference>
<feature type="compositionally biased region" description="Low complexity" evidence="2">
    <location>
        <begin position="220"/>
        <end position="230"/>
    </location>
</feature>
<feature type="domain" description="Tudor" evidence="4">
    <location>
        <begin position="299"/>
        <end position="364"/>
    </location>
</feature>
<evidence type="ECO:0000259" key="4">
    <source>
        <dbReference type="PROSITE" id="PS50304"/>
    </source>
</evidence>
<name>A0A1L8DLF5_9DIPT</name>
<dbReference type="GO" id="GO:0030719">
    <property type="term" value="P:P granule organization"/>
    <property type="evidence" value="ECO:0007669"/>
    <property type="project" value="TreeGrafter"/>
</dbReference>
<feature type="region of interest" description="Disordered" evidence="2">
    <location>
        <begin position="480"/>
        <end position="513"/>
    </location>
</feature>
<dbReference type="PANTHER" id="PTHR22948">
    <property type="entry name" value="TUDOR DOMAIN CONTAINING PROTEIN"/>
    <property type="match status" value="1"/>
</dbReference>
<evidence type="ECO:0000313" key="5">
    <source>
        <dbReference type="EMBL" id="JAV07299.1"/>
    </source>
</evidence>
<reference evidence="5" key="1">
    <citation type="submission" date="2016-12" db="EMBL/GenBank/DDBJ databases">
        <title>An insight into the sialome and mialome of the sand fly, Nyssomyia neivai.</title>
        <authorList>
            <person name="Sebastian V."/>
            <person name="Goulart T.M."/>
            <person name="Oliveira W."/>
            <person name="Calvo E."/>
            <person name="Oliveira L.F."/>
            <person name="Pinto M.C."/>
            <person name="Rosselino A.M."/>
            <person name="Ribeiro J.M."/>
        </authorList>
    </citation>
    <scope>NUCLEOTIDE SEQUENCE</scope>
</reference>
<accession>A0A1L8DLF5</accession>
<keyword evidence="3" id="KW-0812">Transmembrane</keyword>
<dbReference type="Gene3D" id="2.40.50.90">
    <property type="match status" value="1"/>
</dbReference>
<dbReference type="GO" id="GO:0034587">
    <property type="term" value="P:piRNA processing"/>
    <property type="evidence" value="ECO:0007669"/>
    <property type="project" value="TreeGrafter"/>
</dbReference>
<protein>
    <submittedName>
        <fullName evidence="5">Putative kinase anchor protein</fullName>
    </submittedName>
</protein>
<keyword evidence="5" id="KW-0808">Transferase</keyword>
<feature type="compositionally biased region" description="Basic and acidic residues" evidence="2">
    <location>
        <begin position="200"/>
        <end position="215"/>
    </location>
</feature>
<feature type="transmembrane region" description="Helical" evidence="3">
    <location>
        <begin position="6"/>
        <end position="26"/>
    </location>
</feature>
<evidence type="ECO:0000256" key="2">
    <source>
        <dbReference type="SAM" id="MobiDB-lite"/>
    </source>
</evidence>
<dbReference type="InterPro" id="IPR004088">
    <property type="entry name" value="KH_dom_type_1"/>
</dbReference>
<dbReference type="GO" id="GO:0003723">
    <property type="term" value="F:RNA binding"/>
    <property type="evidence" value="ECO:0007669"/>
    <property type="project" value="UniProtKB-UniRule"/>
</dbReference>
<dbReference type="InterPro" id="IPR050621">
    <property type="entry name" value="Tudor_domain_containing"/>
</dbReference>
<dbReference type="InterPro" id="IPR002999">
    <property type="entry name" value="Tudor"/>
</dbReference>
<sequence>MKAPVLPVLVGISLCGISATLILVYLRKRDKSKKKQNEGNARNSPKSLDGDPLAGSADVVVRNEVVPVILGREGSSHKAIEEKTRTKIEFCHNDDFSQKCTIRGKEEDVIDALKIIKQLASRPVTVTEEVLVPQSACGKIIGRCGEALQEICRKSQAKVSVESGDRGDGTKRHVMITGTQAQVNTAKVLIEEKVKEDAEARKAMDGLQVKREPRINHRTSSSNSSNSSQSKDILPPKAEKLRSTNPDGQMEVYVSAIANPSKFWVQMIGPQCADLDHLVSTMTEYYEQQDNQKLHCIRKPYLGQIVAALFKYDNKWYRAEVIAIQPNEYQSDKIVLDIYYVDYGDSAYVETTDVYQLRTDFLTLRFQAIECFLANVKPASIDNSSIWDKRSVHRFEELTHVAQWKKLLSRVVSYREKSPIDDSRLKRGSSPVPGVELFDPSSDGQNNNIALQLVAEGLASSIDRLEFPNCATDCATVTEISTSHPSHSPSYSRSEINGSITPNSSKRSKKDDDTLRFLSAERLNRKRASNVVCKKT</sequence>
<keyword evidence="3" id="KW-0472">Membrane</keyword>
<dbReference type="SUPFAM" id="SSF63748">
    <property type="entry name" value="Tudor/PWWP/MBT"/>
    <property type="match status" value="1"/>
</dbReference>